<dbReference type="EMBL" id="JAODUO010000264">
    <property type="protein sequence ID" value="KAK2184482.1"/>
    <property type="molecule type" value="Genomic_DNA"/>
</dbReference>
<evidence type="ECO:0000313" key="1">
    <source>
        <dbReference type="EMBL" id="KAK2184482.1"/>
    </source>
</evidence>
<proteinExistence type="predicted"/>
<keyword evidence="2" id="KW-1185">Reference proteome</keyword>
<dbReference type="Proteomes" id="UP001209878">
    <property type="component" value="Unassembled WGS sequence"/>
</dbReference>
<comment type="caution">
    <text evidence="1">The sequence shown here is derived from an EMBL/GenBank/DDBJ whole genome shotgun (WGS) entry which is preliminary data.</text>
</comment>
<dbReference type="AlphaFoldDB" id="A0AAD9NXX8"/>
<sequence>MSVLYGTILSDHVPVMVEIDLQLAPDIEHGIFNDVRYKIDRSAQSKNVLYEYGVKTEYLLRDVEIPTDVLLCKDCNCPNVEHKVALQKYYDNIMCALTTASQNSIKKTI</sequence>
<accession>A0AAD9NXX8</accession>
<evidence type="ECO:0000313" key="2">
    <source>
        <dbReference type="Proteomes" id="UP001209878"/>
    </source>
</evidence>
<name>A0AAD9NXX8_RIDPI</name>
<protein>
    <submittedName>
        <fullName evidence="1">Uncharacterized protein</fullName>
    </submittedName>
</protein>
<gene>
    <name evidence="1" type="ORF">NP493_265g02039</name>
</gene>
<organism evidence="1 2">
    <name type="scientific">Ridgeia piscesae</name>
    <name type="common">Tubeworm</name>
    <dbReference type="NCBI Taxonomy" id="27915"/>
    <lineage>
        <taxon>Eukaryota</taxon>
        <taxon>Metazoa</taxon>
        <taxon>Spiralia</taxon>
        <taxon>Lophotrochozoa</taxon>
        <taxon>Annelida</taxon>
        <taxon>Polychaeta</taxon>
        <taxon>Sedentaria</taxon>
        <taxon>Canalipalpata</taxon>
        <taxon>Sabellida</taxon>
        <taxon>Siboglinidae</taxon>
        <taxon>Ridgeia</taxon>
    </lineage>
</organism>
<reference evidence="1" key="1">
    <citation type="journal article" date="2023" name="Mol. Biol. Evol.">
        <title>Third-Generation Sequencing Reveals the Adaptive Role of the Epigenome in Three Deep-Sea Polychaetes.</title>
        <authorList>
            <person name="Perez M."/>
            <person name="Aroh O."/>
            <person name="Sun Y."/>
            <person name="Lan Y."/>
            <person name="Juniper S.K."/>
            <person name="Young C.R."/>
            <person name="Angers B."/>
            <person name="Qian P.Y."/>
        </authorList>
    </citation>
    <scope>NUCLEOTIDE SEQUENCE</scope>
    <source>
        <strain evidence="1">R07B-5</strain>
    </source>
</reference>